<dbReference type="RefSeq" id="XP_024324507.1">
    <property type="nucleotide sequence ID" value="XM_024468067.1"/>
</dbReference>
<dbReference type="InterPro" id="IPR007708">
    <property type="entry name" value="DBR1_C"/>
</dbReference>
<evidence type="ECO:0000256" key="9">
    <source>
        <dbReference type="ARBA" id="ARBA00022833"/>
    </source>
</evidence>
<dbReference type="CDD" id="cd00844">
    <property type="entry name" value="MPP_Dbr1_N"/>
    <property type="match status" value="1"/>
</dbReference>
<feature type="region of interest" description="Disordered" evidence="13">
    <location>
        <begin position="374"/>
        <end position="395"/>
    </location>
</feature>
<evidence type="ECO:0000256" key="6">
    <source>
        <dbReference type="ARBA" id="ARBA00022664"/>
    </source>
</evidence>
<dbReference type="OrthoDB" id="407609at2759"/>
<organism evidence="15">
    <name type="scientific">Pseudogymnoascus destructans</name>
    <dbReference type="NCBI Taxonomy" id="655981"/>
    <lineage>
        <taxon>Eukaryota</taxon>
        <taxon>Fungi</taxon>
        <taxon>Dikarya</taxon>
        <taxon>Ascomycota</taxon>
        <taxon>Pezizomycotina</taxon>
        <taxon>Leotiomycetes</taxon>
        <taxon>Thelebolales</taxon>
        <taxon>Thelebolaceae</taxon>
        <taxon>Pseudogymnoascus</taxon>
    </lineage>
</organism>
<dbReference type="GeneID" id="36287506"/>
<evidence type="ECO:0000259" key="14">
    <source>
        <dbReference type="SMART" id="SM01124"/>
    </source>
</evidence>
<dbReference type="SMART" id="SM01124">
    <property type="entry name" value="DBR1"/>
    <property type="match status" value="1"/>
</dbReference>
<name>A0A177ADG0_9PEZI</name>
<dbReference type="PANTHER" id="PTHR12849">
    <property type="entry name" value="RNA LARIAT DEBRANCHING ENZYME"/>
    <property type="match status" value="1"/>
</dbReference>
<evidence type="ECO:0000256" key="12">
    <source>
        <dbReference type="ARBA" id="ARBA00023242"/>
    </source>
</evidence>
<evidence type="ECO:0000256" key="8">
    <source>
        <dbReference type="ARBA" id="ARBA00022801"/>
    </source>
</evidence>
<keyword evidence="11" id="KW-0464">Manganese</keyword>
<dbReference type="InterPro" id="IPR004843">
    <property type="entry name" value="Calcineurin-like_PHP"/>
</dbReference>
<dbReference type="GO" id="GO:0000398">
    <property type="term" value="P:mRNA splicing, via spliceosome"/>
    <property type="evidence" value="ECO:0007669"/>
    <property type="project" value="TreeGrafter"/>
</dbReference>
<feature type="compositionally biased region" description="Low complexity" evidence="13">
    <location>
        <begin position="258"/>
        <end position="272"/>
    </location>
</feature>
<evidence type="ECO:0000256" key="5">
    <source>
        <dbReference type="ARBA" id="ARBA00006045"/>
    </source>
</evidence>
<keyword evidence="7" id="KW-0479">Metal-binding</keyword>
<dbReference type="GO" id="GO:0046872">
    <property type="term" value="F:metal ion binding"/>
    <property type="evidence" value="ECO:0007669"/>
    <property type="project" value="UniProtKB-KW"/>
</dbReference>
<protein>
    <recommendedName>
        <fullName evidence="14">Lariat debranching enzyme C-terminal domain-containing protein</fullName>
    </recommendedName>
</protein>
<comment type="cofactor">
    <cofactor evidence="1">
        <name>Mn(2+)</name>
        <dbReference type="ChEBI" id="CHEBI:29035"/>
    </cofactor>
</comment>
<evidence type="ECO:0000256" key="11">
    <source>
        <dbReference type="ARBA" id="ARBA00023211"/>
    </source>
</evidence>
<dbReference type="eggNOG" id="KOG2863">
    <property type="taxonomic scope" value="Eukaryota"/>
</dbReference>
<evidence type="ECO:0000256" key="7">
    <source>
        <dbReference type="ARBA" id="ARBA00022723"/>
    </source>
</evidence>
<evidence type="ECO:0000256" key="2">
    <source>
        <dbReference type="ARBA" id="ARBA00001947"/>
    </source>
</evidence>
<feature type="domain" description="Lariat debranching enzyme C-terminal" evidence="14">
    <location>
        <begin position="343"/>
        <end position="508"/>
    </location>
</feature>
<comment type="similarity">
    <text evidence="5">Belongs to the lariat debranching enzyme family.</text>
</comment>
<evidence type="ECO:0000256" key="13">
    <source>
        <dbReference type="SAM" id="MobiDB-lite"/>
    </source>
</evidence>
<keyword evidence="12" id="KW-0539">Nucleus</keyword>
<feature type="compositionally biased region" description="Gly residues" evidence="13">
    <location>
        <begin position="533"/>
        <end position="553"/>
    </location>
</feature>
<dbReference type="Pfam" id="PF05011">
    <property type="entry name" value="DBR1"/>
    <property type="match status" value="1"/>
</dbReference>
<dbReference type="GO" id="GO:0008419">
    <property type="term" value="F:RNA lariat debranching enzyme activity"/>
    <property type="evidence" value="ECO:0007669"/>
    <property type="project" value="TreeGrafter"/>
</dbReference>
<dbReference type="VEuPathDB" id="FungiDB:GMDG_01866"/>
<dbReference type="AlphaFoldDB" id="A0A177ADG0"/>
<gene>
    <name evidence="15" type="ORF">VC83_04435</name>
</gene>
<dbReference type="InterPro" id="IPR041816">
    <property type="entry name" value="Dbr1_N"/>
</dbReference>
<keyword evidence="6" id="KW-0507">mRNA processing</keyword>
<evidence type="ECO:0000256" key="4">
    <source>
        <dbReference type="ARBA" id="ARBA00004123"/>
    </source>
</evidence>
<feature type="region of interest" description="Disordered" evidence="13">
    <location>
        <begin position="513"/>
        <end position="568"/>
    </location>
</feature>
<dbReference type="SUPFAM" id="SSF56300">
    <property type="entry name" value="Metallo-dependent phosphatases"/>
    <property type="match status" value="1"/>
</dbReference>
<evidence type="ECO:0000313" key="15">
    <source>
        <dbReference type="EMBL" id="OAF59223.1"/>
    </source>
</evidence>
<dbReference type="PANTHER" id="PTHR12849:SF0">
    <property type="entry name" value="LARIAT DEBRANCHING ENZYME"/>
    <property type="match status" value="1"/>
</dbReference>
<dbReference type="InterPro" id="IPR029052">
    <property type="entry name" value="Metallo-depent_PP-like"/>
</dbReference>
<keyword evidence="10" id="KW-0408">Iron</keyword>
<accession>A0A177ADG0</accession>
<feature type="region of interest" description="Disordered" evidence="13">
    <location>
        <begin position="258"/>
        <end position="318"/>
    </location>
</feature>
<dbReference type="Pfam" id="PF00149">
    <property type="entry name" value="Metallophos"/>
    <property type="match status" value="1"/>
</dbReference>
<evidence type="ECO:0000256" key="10">
    <source>
        <dbReference type="ARBA" id="ARBA00023004"/>
    </source>
</evidence>
<dbReference type="EMBL" id="KV441394">
    <property type="protein sequence ID" value="OAF59223.1"/>
    <property type="molecule type" value="Genomic_DNA"/>
</dbReference>
<sequence length="568" mass="62488">MENSLQDIHGLRVAVEGCGHGTLNAIYVATEKACEERGWPNVDLLIIGGDFQAVRNVLDLTVMSVPARFRELGDFHEYYSGIRKAPYLTTFVGGNHEASSHLWELYYGGWVAPNIYYMGAANVMRLGPVRISGMSGIWKGYNYNKSHHERLPYNQDDIKSIYHIRELDVRKLLQVRTQVDIGISHDWPRAIENHGNAKALWRMKPDFEKESRDGTLGSQAATYVLDRLRPPYWFAAHMHCKFAATKIYKDETADSASQTIATPTAPSAATATDNSVPAATKNEEEIDLDMDDDDEPPAPTPKPEEAPTTTKPTNSISDDLRALLPASFSRPARTSRLPPGQPVPETIFNSTVRFLALDKCLPGRKFLQLLEVSPSSPPAPNYPPLSAESGADGSTGAPGWPRYHLSYDPEWLAITRAFSPSLVLGDRDARPPSDLGEEKYRELIKAEEVWVEENIVKKGKLQVPENFVITAPVQDGVPPTLNIREQPKEYNNPQMVAYCELMGIENKFFATDEEKEQRAAKGPAPAEPRRDGFGGGGGRGGGRGRGGGGGFGGNRDRGGGGRGRGRGY</sequence>
<comment type="cofactor">
    <cofactor evidence="2">
        <name>Zn(2+)</name>
        <dbReference type="ChEBI" id="CHEBI:29105"/>
    </cofactor>
</comment>
<evidence type="ECO:0000256" key="1">
    <source>
        <dbReference type="ARBA" id="ARBA00001936"/>
    </source>
</evidence>
<keyword evidence="8" id="KW-0378">Hydrolase</keyword>
<proteinExistence type="inferred from homology"/>
<keyword evidence="9" id="KW-0862">Zinc</keyword>
<comment type="cofactor">
    <cofactor evidence="3">
        <name>Fe(2+)</name>
        <dbReference type="ChEBI" id="CHEBI:29033"/>
    </cofactor>
</comment>
<comment type="subcellular location">
    <subcellularLocation>
        <location evidence="4">Nucleus</location>
    </subcellularLocation>
</comment>
<evidence type="ECO:0000256" key="3">
    <source>
        <dbReference type="ARBA" id="ARBA00001954"/>
    </source>
</evidence>
<reference evidence="15" key="1">
    <citation type="submission" date="2016-03" db="EMBL/GenBank/DDBJ databases">
        <title>Updated assembly of Pseudogymnoascus destructans, the fungus causing white-nose syndrome of bats.</title>
        <authorList>
            <person name="Palmer J.M."/>
            <person name="Drees K.P."/>
            <person name="Foster J.T."/>
            <person name="Lindner D.L."/>
        </authorList>
    </citation>
    <scope>NUCLEOTIDE SEQUENCE [LARGE SCALE GENOMIC DNA]</scope>
    <source>
        <strain evidence="15">20631-21</strain>
    </source>
</reference>
<dbReference type="Proteomes" id="UP000077154">
    <property type="component" value="Unassembled WGS sequence"/>
</dbReference>
<feature type="compositionally biased region" description="Acidic residues" evidence="13">
    <location>
        <begin position="284"/>
        <end position="296"/>
    </location>
</feature>
<dbReference type="GO" id="GO:0005634">
    <property type="term" value="C:nucleus"/>
    <property type="evidence" value="ECO:0007669"/>
    <property type="project" value="UniProtKB-SubCell"/>
</dbReference>